<dbReference type="Proteomes" id="UP000239896">
    <property type="component" value="Unassembled WGS sequence"/>
</dbReference>
<dbReference type="EMBL" id="PVTM01000010">
    <property type="protein sequence ID" value="PRY70989.1"/>
    <property type="molecule type" value="Genomic_DNA"/>
</dbReference>
<dbReference type="InterPro" id="IPR054612">
    <property type="entry name" value="Phage_capsid-like_C"/>
</dbReference>
<dbReference type="Pfam" id="PF05065">
    <property type="entry name" value="Phage_capsid"/>
    <property type="match status" value="1"/>
</dbReference>
<comment type="subcellular location">
    <subcellularLocation>
        <location evidence="1">Virion</location>
    </subcellularLocation>
</comment>
<dbReference type="InterPro" id="IPR024455">
    <property type="entry name" value="Phage_capsid"/>
</dbReference>
<reference evidence="3 4" key="1">
    <citation type="submission" date="2018-03" db="EMBL/GenBank/DDBJ databases">
        <title>Comparative analysis of microorganisms from saline springs in Andes Mountain Range, Colombia.</title>
        <authorList>
            <person name="Rubin E."/>
        </authorList>
    </citation>
    <scope>NUCLEOTIDE SEQUENCE [LARGE SCALE GENOMIC DNA]</scope>
    <source>
        <strain evidence="3 4">USBA 854</strain>
    </source>
</reference>
<accession>A0A2T0VL63</accession>
<dbReference type="AlphaFoldDB" id="A0A2T0VL63"/>
<evidence type="ECO:0000313" key="4">
    <source>
        <dbReference type="Proteomes" id="UP000239896"/>
    </source>
</evidence>
<protein>
    <submittedName>
        <fullName evidence="3">HK97 family phage major capsid protein</fullName>
    </submittedName>
</protein>
<evidence type="ECO:0000259" key="2">
    <source>
        <dbReference type="Pfam" id="PF05065"/>
    </source>
</evidence>
<sequence length="405" mass="43179">MKLSALREQRSAKVAAMKSLVDAAATEGRDLSADETQQFDALKAEERTLAAQVERAEYLAEVERRSAAAPVSGNDGADFQKLARDVSVMKVMRAQMEGRSLDGVEAEYAQEAERRSGRKAQGAFVPLAALETRANETGTASEIVPADHRADQYIPALRNRLLARRLGVRVLSGLSGDVKIPKHGTGLATGWVTEGGAVPEGEMTFGEVTLSPKHVGGKTEMSRQLIQQSSPDIEALIRGDLSALIAQQIDAAILNGAGATGEPQGIIGTTGVQTANIPQTWNTVLGLSEMLELENLEGAAWLTTPTVRTTLGSTEKVSGSGSGFLLENGQMDGKPFWSTNQMPADKLIFGDWSQVLLGIWSEIDILVNPYAEPAYSRGGVQVRAMATADVALRHPQAFVVATTQV</sequence>
<name>A0A2T0VL63_9GAMM</name>
<dbReference type="RefSeq" id="WP_106231270.1">
    <property type="nucleotide sequence ID" value="NZ_PVTM01000010.1"/>
</dbReference>
<evidence type="ECO:0000256" key="1">
    <source>
        <dbReference type="ARBA" id="ARBA00004328"/>
    </source>
</evidence>
<evidence type="ECO:0000313" key="3">
    <source>
        <dbReference type="EMBL" id="PRY70989.1"/>
    </source>
</evidence>
<dbReference type="SUPFAM" id="SSF56563">
    <property type="entry name" value="Major capsid protein gp5"/>
    <property type="match status" value="1"/>
</dbReference>
<dbReference type="NCBIfam" id="TIGR01554">
    <property type="entry name" value="major_cap_HK97"/>
    <property type="match status" value="1"/>
</dbReference>
<dbReference type="Gene3D" id="3.30.2400.10">
    <property type="entry name" value="Major capsid protein gp5"/>
    <property type="match status" value="1"/>
</dbReference>
<gene>
    <name evidence="3" type="ORF">BCL64_11089</name>
</gene>
<feature type="domain" description="Phage capsid-like C-terminal" evidence="2">
    <location>
        <begin position="147"/>
        <end position="401"/>
    </location>
</feature>
<keyword evidence="4" id="KW-1185">Reference proteome</keyword>
<organism evidence="3 4">
    <name type="scientific">Halomonas ventosae</name>
    <dbReference type="NCBI Taxonomy" id="229007"/>
    <lineage>
        <taxon>Bacteria</taxon>
        <taxon>Pseudomonadati</taxon>
        <taxon>Pseudomonadota</taxon>
        <taxon>Gammaproteobacteria</taxon>
        <taxon>Oceanospirillales</taxon>
        <taxon>Halomonadaceae</taxon>
        <taxon>Halomonas</taxon>
    </lineage>
</organism>
<proteinExistence type="predicted"/>
<comment type="caution">
    <text evidence="3">The sequence shown here is derived from an EMBL/GenBank/DDBJ whole genome shotgun (WGS) entry which is preliminary data.</text>
</comment>